<keyword evidence="1" id="KW-0997">Cell inner membrane</keyword>
<evidence type="ECO:0000256" key="1">
    <source>
        <dbReference type="HAMAP-Rule" id="MF_02088"/>
    </source>
</evidence>
<proteinExistence type="inferred from homology"/>
<dbReference type="OrthoDB" id="7065604at2"/>
<name>A0A1M7ZCB6_9HYPH</name>
<comment type="function">
    <text evidence="1">Involved in the import of queuosine (Q) precursors, required for Q precursor salvage.</text>
</comment>
<dbReference type="STRING" id="1123029.SAMN02745172_00941"/>
<accession>A0A1M7ZCB6</accession>
<feature type="transmembrane region" description="Helical" evidence="1">
    <location>
        <begin position="20"/>
        <end position="40"/>
    </location>
</feature>
<keyword evidence="1" id="KW-0472">Membrane</keyword>
<dbReference type="PANTHER" id="PTHR34300">
    <property type="entry name" value="QUEUOSINE PRECURSOR TRANSPORTER-RELATED"/>
    <property type="match status" value="1"/>
</dbReference>
<reference evidence="2 3" key="1">
    <citation type="submission" date="2016-12" db="EMBL/GenBank/DDBJ databases">
        <authorList>
            <person name="Song W.-J."/>
            <person name="Kurnit D.M."/>
        </authorList>
    </citation>
    <scope>NUCLEOTIDE SEQUENCE [LARGE SCALE GENOMIC DNA]</scope>
    <source>
        <strain evidence="2 3">DSM 19599</strain>
    </source>
</reference>
<feature type="transmembrane region" description="Helical" evidence="1">
    <location>
        <begin position="46"/>
        <end position="68"/>
    </location>
</feature>
<keyword evidence="1" id="KW-1133">Transmembrane helix</keyword>
<dbReference type="EMBL" id="FRXO01000002">
    <property type="protein sequence ID" value="SHO62336.1"/>
    <property type="molecule type" value="Genomic_DNA"/>
</dbReference>
<feature type="transmembrane region" description="Helical" evidence="1">
    <location>
        <begin position="198"/>
        <end position="221"/>
    </location>
</feature>
<comment type="similarity">
    <text evidence="1">Belongs to the vitamin uptake transporter (VUT/ECF) (TC 2.A.88) family. Q precursor transporter subfamily.</text>
</comment>
<gene>
    <name evidence="2" type="ORF">SAMN02745172_00941</name>
</gene>
<organism evidence="2 3">
    <name type="scientific">Pseudoxanthobacter soli DSM 19599</name>
    <dbReference type="NCBI Taxonomy" id="1123029"/>
    <lineage>
        <taxon>Bacteria</taxon>
        <taxon>Pseudomonadati</taxon>
        <taxon>Pseudomonadota</taxon>
        <taxon>Alphaproteobacteria</taxon>
        <taxon>Hyphomicrobiales</taxon>
        <taxon>Segnochrobactraceae</taxon>
        <taxon>Pseudoxanthobacter</taxon>
    </lineage>
</organism>
<keyword evidence="1" id="KW-1003">Cell membrane</keyword>
<dbReference type="HAMAP" id="MF_02088">
    <property type="entry name" value="Q_prec_transport"/>
    <property type="match status" value="1"/>
</dbReference>
<evidence type="ECO:0000313" key="3">
    <source>
        <dbReference type="Proteomes" id="UP000186406"/>
    </source>
</evidence>
<comment type="subcellular location">
    <subcellularLocation>
        <location evidence="1">Cell inner membrane</location>
        <topology evidence="1">Multi-pass membrane protein</topology>
    </subcellularLocation>
</comment>
<sequence>MSNKPFAGGRTSRRFSLADLVIPTVAMTLVVVASNILVQYPVEGQIGRLVLADLLTWGAFTYPVAFLVTDLTNRYYGSTVARLVVVAGFAVAVALSVALSTPRIAAASGTAFLCGQILDVTVFNRLRRLAWWWAPLTASLVGSVLDTAVFFTLAFAPAAVFLGPNDAFAIEASPLVGLFAAEAPRFVSWAIGDLSVKIAAALVLLVPYRIVLSIVLPSALARPAA</sequence>
<dbReference type="InterPro" id="IPR003744">
    <property type="entry name" value="YhhQ"/>
</dbReference>
<dbReference type="PANTHER" id="PTHR34300:SF1">
    <property type="entry name" value="QUEUOSINE PRECURSOR TRANSPORTER"/>
    <property type="match status" value="1"/>
</dbReference>
<dbReference type="Pfam" id="PF02592">
    <property type="entry name" value="Vut_1"/>
    <property type="match status" value="2"/>
</dbReference>
<feature type="transmembrane region" description="Helical" evidence="1">
    <location>
        <begin position="104"/>
        <end position="123"/>
    </location>
</feature>
<dbReference type="Proteomes" id="UP000186406">
    <property type="component" value="Unassembled WGS sequence"/>
</dbReference>
<protein>
    <recommendedName>
        <fullName evidence="1">Probable queuosine precursor transporter</fullName>
        <shortName evidence="1">Q precursor transporter</shortName>
    </recommendedName>
</protein>
<keyword evidence="1" id="KW-0813">Transport</keyword>
<feature type="transmembrane region" description="Helical" evidence="1">
    <location>
        <begin position="130"/>
        <end position="156"/>
    </location>
</feature>
<keyword evidence="3" id="KW-1185">Reference proteome</keyword>
<evidence type="ECO:0000313" key="2">
    <source>
        <dbReference type="EMBL" id="SHO62336.1"/>
    </source>
</evidence>
<dbReference type="GO" id="GO:0005886">
    <property type="term" value="C:plasma membrane"/>
    <property type="evidence" value="ECO:0007669"/>
    <property type="project" value="UniProtKB-SubCell"/>
</dbReference>
<feature type="transmembrane region" description="Helical" evidence="1">
    <location>
        <begin position="80"/>
        <end position="98"/>
    </location>
</feature>
<dbReference type="AlphaFoldDB" id="A0A1M7ZCB6"/>
<dbReference type="GO" id="GO:0022857">
    <property type="term" value="F:transmembrane transporter activity"/>
    <property type="evidence" value="ECO:0007669"/>
    <property type="project" value="UniProtKB-UniRule"/>
</dbReference>
<keyword evidence="1" id="KW-0812">Transmembrane</keyword>